<dbReference type="AlphaFoldDB" id="A0A443RUD3"/>
<dbReference type="InterPro" id="IPR016186">
    <property type="entry name" value="C-type_lectin-like/link_sf"/>
</dbReference>
<dbReference type="Gene3D" id="3.10.100.10">
    <property type="entry name" value="Mannose-Binding Protein A, subunit A"/>
    <property type="match status" value="1"/>
</dbReference>
<dbReference type="EMBL" id="NCKV01031484">
    <property type="protein sequence ID" value="RWS18991.1"/>
    <property type="molecule type" value="Genomic_DNA"/>
</dbReference>
<keyword evidence="1" id="KW-1015">Disulfide bond</keyword>
<evidence type="ECO:0000313" key="4">
    <source>
        <dbReference type="Proteomes" id="UP000288716"/>
    </source>
</evidence>
<dbReference type="InterPro" id="IPR016187">
    <property type="entry name" value="CTDL_fold"/>
</dbReference>
<evidence type="ECO:0000259" key="2">
    <source>
        <dbReference type="PROSITE" id="PS50041"/>
    </source>
</evidence>
<dbReference type="STRING" id="299467.A0A443RUD3"/>
<proteinExistence type="predicted"/>
<dbReference type="PROSITE" id="PS50041">
    <property type="entry name" value="C_TYPE_LECTIN_2"/>
    <property type="match status" value="1"/>
</dbReference>
<dbReference type="Proteomes" id="UP000288716">
    <property type="component" value="Unassembled WGS sequence"/>
</dbReference>
<evidence type="ECO:0000256" key="1">
    <source>
        <dbReference type="ARBA" id="ARBA00023157"/>
    </source>
</evidence>
<dbReference type="Pfam" id="PF00059">
    <property type="entry name" value="Lectin_C"/>
    <property type="match status" value="1"/>
</dbReference>
<dbReference type="InterPro" id="IPR001304">
    <property type="entry name" value="C-type_lectin-like"/>
</dbReference>
<dbReference type="PANTHER" id="PTHR22803">
    <property type="entry name" value="MANNOSE, PHOSPHOLIPASE, LECTIN RECEPTOR RELATED"/>
    <property type="match status" value="1"/>
</dbReference>
<organism evidence="3 4">
    <name type="scientific">Leptotrombidium deliense</name>
    <dbReference type="NCBI Taxonomy" id="299467"/>
    <lineage>
        <taxon>Eukaryota</taxon>
        <taxon>Metazoa</taxon>
        <taxon>Ecdysozoa</taxon>
        <taxon>Arthropoda</taxon>
        <taxon>Chelicerata</taxon>
        <taxon>Arachnida</taxon>
        <taxon>Acari</taxon>
        <taxon>Acariformes</taxon>
        <taxon>Trombidiformes</taxon>
        <taxon>Prostigmata</taxon>
        <taxon>Anystina</taxon>
        <taxon>Parasitengona</taxon>
        <taxon>Trombiculoidea</taxon>
        <taxon>Trombiculidae</taxon>
        <taxon>Leptotrombidium</taxon>
    </lineage>
</organism>
<dbReference type="OrthoDB" id="6345555at2759"/>
<dbReference type="InterPro" id="IPR050111">
    <property type="entry name" value="C-type_lectin/snaclec_domain"/>
</dbReference>
<reference evidence="3 4" key="1">
    <citation type="journal article" date="2018" name="Gigascience">
        <title>Genomes of trombidid mites reveal novel predicted allergens and laterally-transferred genes associated with secondary metabolism.</title>
        <authorList>
            <person name="Dong X."/>
            <person name="Chaisiri K."/>
            <person name="Xia D."/>
            <person name="Armstrong S.D."/>
            <person name="Fang Y."/>
            <person name="Donnelly M.J."/>
            <person name="Kadowaki T."/>
            <person name="McGarry J.W."/>
            <person name="Darby A.C."/>
            <person name="Makepeace B.L."/>
        </authorList>
    </citation>
    <scope>NUCLEOTIDE SEQUENCE [LARGE SCALE GENOMIC DNA]</scope>
    <source>
        <strain evidence="3">UoL-UT</strain>
    </source>
</reference>
<protein>
    <submittedName>
        <fullName evidence="3">Lymphocyte antigen 75-like protein</fullName>
    </submittedName>
</protein>
<dbReference type="SMART" id="SM00034">
    <property type="entry name" value="CLECT"/>
    <property type="match status" value="1"/>
</dbReference>
<evidence type="ECO:0000313" key="3">
    <source>
        <dbReference type="EMBL" id="RWS18991.1"/>
    </source>
</evidence>
<keyword evidence="4" id="KW-1185">Reference proteome</keyword>
<accession>A0A443RUD3</accession>
<sequence>MNFFDAKYYCEYFNASLASIHSEEENKFIHNFIKDNDRAIWLNGQQTEIKGSEIKWLDGSEFNYTNWNTLYAQPKGIEENFLNCIFLESYGLWYSRRCEDGLAHALCVKLNVTELKRKEDLKNKIMIEKQNRISLSNALISLLSNLITAVV</sequence>
<dbReference type="VEuPathDB" id="VectorBase:LDEU013049"/>
<dbReference type="InterPro" id="IPR018378">
    <property type="entry name" value="C-type_lectin_CS"/>
</dbReference>
<feature type="domain" description="C-type lectin" evidence="2">
    <location>
        <begin position="1"/>
        <end position="99"/>
    </location>
</feature>
<dbReference type="CDD" id="cd00037">
    <property type="entry name" value="CLECT"/>
    <property type="match status" value="1"/>
</dbReference>
<dbReference type="PROSITE" id="PS00615">
    <property type="entry name" value="C_TYPE_LECTIN_1"/>
    <property type="match status" value="1"/>
</dbReference>
<gene>
    <name evidence="3" type="ORF">B4U80_12376</name>
</gene>
<dbReference type="SUPFAM" id="SSF56436">
    <property type="entry name" value="C-type lectin-like"/>
    <property type="match status" value="1"/>
</dbReference>
<name>A0A443RUD3_9ACAR</name>
<comment type="caution">
    <text evidence="3">The sequence shown here is derived from an EMBL/GenBank/DDBJ whole genome shotgun (WGS) entry which is preliminary data.</text>
</comment>